<name>A0A1Z5HWS5_9FIRM</name>
<accession>A0A1Z5HWS5</accession>
<dbReference type="EMBL" id="BDGJ01000195">
    <property type="protein sequence ID" value="GAW93964.1"/>
    <property type="molecule type" value="Genomic_DNA"/>
</dbReference>
<protein>
    <submittedName>
        <fullName evidence="2">Uncharacterized protein</fullName>
    </submittedName>
</protein>
<proteinExistence type="predicted"/>
<dbReference type="Proteomes" id="UP000197032">
    <property type="component" value="Unassembled WGS sequence"/>
</dbReference>
<gene>
    <name evidence="2" type="ORF">KKC1_30840</name>
</gene>
<keyword evidence="3" id="KW-1185">Reference proteome</keyword>
<dbReference type="RefSeq" id="WP_088554998.1">
    <property type="nucleotide sequence ID" value="NZ_BDGJ01000195.1"/>
</dbReference>
<sequence>MSRVAAAERLVQRVADVRAARAERLKELKKEFAEKRKERTERLSVLFSIFGAKRVERTEKIKAIKKRAHELIKQFRNVREEVRNILLKIKK</sequence>
<dbReference type="AlphaFoldDB" id="A0A1Z5HWS5"/>
<feature type="coiled-coil region" evidence="1">
    <location>
        <begin position="18"/>
        <end position="81"/>
    </location>
</feature>
<reference evidence="3" key="1">
    <citation type="journal article" date="2017" name="Appl. Environ. Microbiol.">
        <title>Genomic Analysis of Calderihabitans maritimus KKC1, a Thermophilic, Hydrogenogenic, Carboxydotrophic Bacterium Isolated from Marine Sediment.</title>
        <authorList>
            <person name="Omae K."/>
            <person name="Yoneda Y."/>
            <person name="Fukuyama Y."/>
            <person name="Yoshida T."/>
            <person name="Sako Y."/>
        </authorList>
    </citation>
    <scope>NUCLEOTIDE SEQUENCE [LARGE SCALE GENOMIC DNA]</scope>
    <source>
        <strain evidence="3">KKC1</strain>
    </source>
</reference>
<evidence type="ECO:0000313" key="2">
    <source>
        <dbReference type="EMBL" id="GAW93964.1"/>
    </source>
</evidence>
<evidence type="ECO:0000256" key="1">
    <source>
        <dbReference type="SAM" id="Coils"/>
    </source>
</evidence>
<organism evidence="2 3">
    <name type="scientific">Calderihabitans maritimus</name>
    <dbReference type="NCBI Taxonomy" id="1246530"/>
    <lineage>
        <taxon>Bacteria</taxon>
        <taxon>Bacillati</taxon>
        <taxon>Bacillota</taxon>
        <taxon>Clostridia</taxon>
        <taxon>Neomoorellales</taxon>
        <taxon>Calderihabitantaceae</taxon>
        <taxon>Calderihabitans</taxon>
    </lineage>
</organism>
<comment type="caution">
    <text evidence="2">The sequence shown here is derived from an EMBL/GenBank/DDBJ whole genome shotgun (WGS) entry which is preliminary data.</text>
</comment>
<evidence type="ECO:0000313" key="3">
    <source>
        <dbReference type="Proteomes" id="UP000197032"/>
    </source>
</evidence>
<keyword evidence="1" id="KW-0175">Coiled coil</keyword>